<evidence type="ECO:0000313" key="2">
    <source>
        <dbReference type="Proteomes" id="UP000030598"/>
    </source>
</evidence>
<sequence length="51" mass="6123">MLESCKKKYIFAQKKILNHPTVIVQPFIQKIFINFLFVQSLFKQLGLNRRL</sequence>
<organism evidence="1 2">
    <name type="scientific">Prochlorococcus marinus str. GP2</name>
    <dbReference type="NCBI Taxonomy" id="59925"/>
    <lineage>
        <taxon>Bacteria</taxon>
        <taxon>Bacillati</taxon>
        <taxon>Cyanobacteriota</taxon>
        <taxon>Cyanophyceae</taxon>
        <taxon>Synechococcales</taxon>
        <taxon>Prochlorococcaceae</taxon>
        <taxon>Prochlorococcus</taxon>
    </lineage>
</organism>
<protein>
    <submittedName>
        <fullName evidence="1">Uncharacterized protein</fullName>
    </submittedName>
</protein>
<dbReference type="Proteomes" id="UP000030598">
    <property type="component" value="Unassembled WGS sequence"/>
</dbReference>
<dbReference type="EMBL" id="JNAH01000003">
    <property type="protein sequence ID" value="KGF88565.1"/>
    <property type="molecule type" value="Genomic_DNA"/>
</dbReference>
<dbReference type="AlphaFoldDB" id="A0A0A1ZGQ5"/>
<proteinExistence type="predicted"/>
<evidence type="ECO:0000313" key="1">
    <source>
        <dbReference type="EMBL" id="KGF88565.1"/>
    </source>
</evidence>
<name>A0A0A1ZGQ5_PROMR</name>
<reference evidence="2" key="1">
    <citation type="journal article" date="2014" name="Sci. Data">
        <title>Genomes of diverse isolates of the marine cyanobacterium Prochlorococcus.</title>
        <authorList>
            <person name="Biller S."/>
            <person name="Berube P."/>
            <person name="Thompson J."/>
            <person name="Kelly L."/>
            <person name="Roggensack S."/>
            <person name="Awad L."/>
            <person name="Roache-Johnson K."/>
            <person name="Ding H."/>
            <person name="Giovannoni S.J."/>
            <person name="Moore L.R."/>
            <person name="Chisholm S.W."/>
        </authorList>
    </citation>
    <scope>NUCLEOTIDE SEQUENCE [LARGE SCALE GENOMIC DNA]</scope>
    <source>
        <strain evidence="2">GP2</strain>
    </source>
</reference>
<comment type="caution">
    <text evidence="1">The sequence shown here is derived from an EMBL/GenBank/DDBJ whole genome shotgun (WGS) entry which is preliminary data.</text>
</comment>
<accession>A0A0A1ZGQ5</accession>
<gene>
    <name evidence="1" type="ORF">EU91_0499</name>
</gene>